<feature type="compositionally biased region" description="Gly residues" evidence="1">
    <location>
        <begin position="12"/>
        <end position="23"/>
    </location>
</feature>
<evidence type="ECO:0000256" key="1">
    <source>
        <dbReference type="SAM" id="MobiDB-lite"/>
    </source>
</evidence>
<dbReference type="AlphaFoldDB" id="A0A061RUQ4"/>
<feature type="compositionally biased region" description="Polar residues" evidence="1">
    <location>
        <begin position="76"/>
        <end position="87"/>
    </location>
</feature>
<accession>A0A061RUQ4</accession>
<protein>
    <submittedName>
        <fullName evidence="2">Uncharacterized protein</fullName>
    </submittedName>
</protein>
<gene>
    <name evidence="2" type="ORF">TSPGSL018_19804</name>
</gene>
<feature type="compositionally biased region" description="Low complexity" evidence="1">
    <location>
        <begin position="1"/>
        <end position="11"/>
    </location>
</feature>
<name>A0A061RUQ4_9CHLO</name>
<feature type="region of interest" description="Disordered" evidence="1">
    <location>
        <begin position="1"/>
        <end position="87"/>
    </location>
</feature>
<dbReference type="EMBL" id="GBEZ01008989">
    <property type="protein sequence ID" value="JAC76577.1"/>
    <property type="molecule type" value="Transcribed_RNA"/>
</dbReference>
<reference evidence="2" key="1">
    <citation type="submission" date="2014-05" db="EMBL/GenBank/DDBJ databases">
        <title>The transcriptome of the halophilic microalga Tetraselmis sp. GSL018 isolated from the Great Salt Lake, Utah.</title>
        <authorList>
            <person name="Jinkerson R.E."/>
            <person name="D'Adamo S."/>
            <person name="Posewitz M.C."/>
        </authorList>
    </citation>
    <scope>NUCLEOTIDE SEQUENCE</scope>
    <source>
        <strain evidence="2">GSL018</strain>
    </source>
</reference>
<sequence length="87" mass="9079">RRRRGCAAPAGHRGGGRGWGSGGAVPRTAQAPNARSRSERKVSQSRDCPGGADRMLNMGTGNRRTDPIHPRPRSANAYSAASGSHCA</sequence>
<feature type="non-terminal residue" evidence="2">
    <location>
        <position position="87"/>
    </location>
</feature>
<evidence type="ECO:0000313" key="2">
    <source>
        <dbReference type="EMBL" id="JAC76577.1"/>
    </source>
</evidence>
<proteinExistence type="predicted"/>
<organism evidence="2">
    <name type="scientific">Tetraselmis sp. GSL018</name>
    <dbReference type="NCBI Taxonomy" id="582737"/>
    <lineage>
        <taxon>Eukaryota</taxon>
        <taxon>Viridiplantae</taxon>
        <taxon>Chlorophyta</taxon>
        <taxon>core chlorophytes</taxon>
        <taxon>Chlorodendrophyceae</taxon>
        <taxon>Chlorodendrales</taxon>
        <taxon>Chlorodendraceae</taxon>
        <taxon>Tetraselmis</taxon>
    </lineage>
</organism>
<feature type="non-terminal residue" evidence="2">
    <location>
        <position position="1"/>
    </location>
</feature>